<protein>
    <recommendedName>
        <fullName evidence="3">Venom dipeptidyl peptidase 4</fullName>
    </recommendedName>
</protein>
<feature type="transmembrane region" description="Helical" evidence="5">
    <location>
        <begin position="49"/>
        <end position="73"/>
    </location>
</feature>
<dbReference type="Gene3D" id="2.140.10.30">
    <property type="entry name" value="Dipeptidylpeptidase IV, N-terminal domain"/>
    <property type="match status" value="1"/>
</dbReference>
<dbReference type="Gene3D" id="3.40.50.1820">
    <property type="entry name" value="alpha/beta hydrolase"/>
    <property type="match status" value="1"/>
</dbReference>
<keyword evidence="8" id="KW-0645">Protease</keyword>
<dbReference type="EMBL" id="GFDL01003694">
    <property type="protein sequence ID" value="JAV31351.1"/>
    <property type="molecule type" value="Transcribed_RNA"/>
</dbReference>
<evidence type="ECO:0000256" key="4">
    <source>
        <dbReference type="SAM" id="MobiDB-lite"/>
    </source>
</evidence>
<dbReference type="SUPFAM" id="SSF82171">
    <property type="entry name" value="DPP6 N-terminal domain-like"/>
    <property type="match status" value="1"/>
</dbReference>
<dbReference type="GO" id="GO:0004177">
    <property type="term" value="F:aminopeptidase activity"/>
    <property type="evidence" value="ECO:0007669"/>
    <property type="project" value="UniProtKB-KW"/>
</dbReference>
<feature type="domain" description="Dipeptidylpeptidase IV N-terminal" evidence="7">
    <location>
        <begin position="148"/>
        <end position="533"/>
    </location>
</feature>
<keyword evidence="5" id="KW-0472">Membrane</keyword>
<keyword evidence="5" id="KW-1133">Transmembrane helix</keyword>
<keyword evidence="8" id="KW-0031">Aminopeptidase</keyword>
<evidence type="ECO:0000313" key="8">
    <source>
        <dbReference type="EMBL" id="JAV31351.1"/>
    </source>
</evidence>
<sequence length="856" mass="97143">MHANVPTDRAGGAGGSWRLPPDETLQVADPKQKDDQDLFASEGHNWKSIVFSLLVIGFVISGIITAIYFLGYVDELLYWSGKRMKLDEFLQQEIIPHRLPSSWANSKQFVFQSDDGGLAVLDTATNSVSTLVTNHTLRQINVKGYACSSNLRYVLFKHSIKQVYKLSFTALYTVYDVTNDHHMPIRLKDSSNPQKTRLQYASWVGNTNALAMVVENDIYLRKSPSADEEEEDYRLTYTGEENTLYNGVPDWLYQEEIFKTFEAIWFSLDGTYLMFASFNDSKVGQMTFPWFSSNTVLPADKQNNRFFFPATRQIRYPTAGSNNPEVKLWVANLSNFSSIETVELTQPVALLGQDYYILSASWMGNKNNQISTVWMSRSQNLTIIATCYSPMWKCTEQHSEKAPDNEWLDILPHPIFAPDGDSFLLLAGVQETGTEHFTHIKHVTIKKQRISVISHGRYEVIRVLAWDSYNHLVYYLGANEKKPGQQHLYFVKDPMSDDTKREPTCVTCDLSDVLWSSRYYYSNCTYFDAYMNPPPYAASTGITHYILECKGPGLPLAVVHSASNHKLFRVLYDTRPMYSTKLQQLALPTKRSFEIPLPHGSRAAVQLLLPPSWREELRDAAFPVLVEVNGKPGSSSVSDEFKIDWGTYMSSHNDVVYVKLDVRGAKGQGKQAIYRHIGGVEVQDQIAVVRHLLDTLKFLDETRVAVWGWGYGGYVTTMILGSQQDVFKCGISVSPITDWLFYNSVFTERILGVPLENFKGYVEADATQKGKQIPSNAFLLIHGLADVTAPFQHGIQLARAMTESGIIYRYQSYADEDHNLLGVLEHVYRTMEDFLETCLSLDSQDEKPKKVHVPNE</sequence>
<evidence type="ECO:0000256" key="2">
    <source>
        <dbReference type="ARBA" id="ARBA00023180"/>
    </source>
</evidence>
<dbReference type="InterPro" id="IPR029058">
    <property type="entry name" value="AB_hydrolase_fold"/>
</dbReference>
<dbReference type="GO" id="GO:0008236">
    <property type="term" value="F:serine-type peptidase activity"/>
    <property type="evidence" value="ECO:0007669"/>
    <property type="project" value="InterPro"/>
</dbReference>
<dbReference type="Pfam" id="PF00930">
    <property type="entry name" value="DPPIV_N"/>
    <property type="match status" value="1"/>
</dbReference>
<keyword evidence="8" id="KW-0378">Hydrolase</keyword>
<dbReference type="PANTHER" id="PTHR11731:SF187">
    <property type="entry name" value="INACTIVE DIPEPTIDYL PEPTIDASE 10-LIKE PROTEIN"/>
    <property type="match status" value="1"/>
</dbReference>
<accession>A0A1Q3FUR8</accession>
<dbReference type="AlphaFoldDB" id="A0A1Q3FUR8"/>
<comment type="similarity">
    <text evidence="1">Belongs to the peptidase S9B family. DPPIV subfamily.</text>
</comment>
<keyword evidence="2" id="KW-0325">Glycoprotein</keyword>
<dbReference type="InterPro" id="IPR050278">
    <property type="entry name" value="Serine_Prot_S9B/DPPIV"/>
</dbReference>
<dbReference type="GO" id="GO:0008239">
    <property type="term" value="F:dipeptidyl-peptidase activity"/>
    <property type="evidence" value="ECO:0007669"/>
    <property type="project" value="TreeGrafter"/>
</dbReference>
<name>A0A1Q3FUR8_CULTA</name>
<evidence type="ECO:0000256" key="1">
    <source>
        <dbReference type="ARBA" id="ARBA00010036"/>
    </source>
</evidence>
<organism evidence="8">
    <name type="scientific">Culex tarsalis</name>
    <name type="common">Encephalitis mosquito</name>
    <dbReference type="NCBI Taxonomy" id="7177"/>
    <lineage>
        <taxon>Eukaryota</taxon>
        <taxon>Metazoa</taxon>
        <taxon>Ecdysozoa</taxon>
        <taxon>Arthropoda</taxon>
        <taxon>Hexapoda</taxon>
        <taxon>Insecta</taxon>
        <taxon>Pterygota</taxon>
        <taxon>Neoptera</taxon>
        <taxon>Endopterygota</taxon>
        <taxon>Diptera</taxon>
        <taxon>Nematocera</taxon>
        <taxon>Culicoidea</taxon>
        <taxon>Culicidae</taxon>
        <taxon>Culicinae</taxon>
        <taxon>Culicini</taxon>
        <taxon>Culex</taxon>
        <taxon>Culex</taxon>
    </lineage>
</organism>
<dbReference type="GO" id="GO:0006508">
    <property type="term" value="P:proteolysis"/>
    <property type="evidence" value="ECO:0007669"/>
    <property type="project" value="InterPro"/>
</dbReference>
<feature type="region of interest" description="Disordered" evidence="4">
    <location>
        <begin position="1"/>
        <end position="23"/>
    </location>
</feature>
<dbReference type="PANTHER" id="PTHR11731">
    <property type="entry name" value="PROTEASE FAMILY S9B,C DIPEPTIDYL-PEPTIDASE IV-RELATED"/>
    <property type="match status" value="1"/>
</dbReference>
<dbReference type="Pfam" id="PF00326">
    <property type="entry name" value="Peptidase_S9"/>
    <property type="match status" value="1"/>
</dbReference>
<reference evidence="8" key="1">
    <citation type="submission" date="2017-01" db="EMBL/GenBank/DDBJ databases">
        <title>A deep insight into the sialotranscriptome of adult male and female Cluex tarsalis mosquitoes.</title>
        <authorList>
            <person name="Ribeiro J.M."/>
            <person name="Moreira F."/>
            <person name="Bernard K.A."/>
            <person name="Calvo E."/>
        </authorList>
    </citation>
    <scope>NUCLEOTIDE SEQUENCE</scope>
    <source>
        <strain evidence="8">Kern County</strain>
        <tissue evidence="8">Salivary glands</tissue>
    </source>
</reference>
<dbReference type="SUPFAM" id="SSF53474">
    <property type="entry name" value="alpha/beta-Hydrolases"/>
    <property type="match status" value="1"/>
</dbReference>
<feature type="domain" description="Peptidase S9 prolyl oligopeptidase catalytic" evidence="6">
    <location>
        <begin position="643"/>
        <end position="840"/>
    </location>
</feature>
<dbReference type="InterPro" id="IPR001375">
    <property type="entry name" value="Peptidase_S9_cat"/>
</dbReference>
<evidence type="ECO:0000256" key="5">
    <source>
        <dbReference type="SAM" id="Phobius"/>
    </source>
</evidence>
<keyword evidence="5" id="KW-0812">Transmembrane</keyword>
<proteinExistence type="inferred from homology"/>
<dbReference type="GO" id="GO:0005886">
    <property type="term" value="C:plasma membrane"/>
    <property type="evidence" value="ECO:0007669"/>
    <property type="project" value="TreeGrafter"/>
</dbReference>
<dbReference type="InterPro" id="IPR002469">
    <property type="entry name" value="Peptidase_S9B_N"/>
</dbReference>
<dbReference type="FunFam" id="3.40.50.1820:FF:000003">
    <property type="entry name" value="Dipeptidyl peptidase 4"/>
    <property type="match status" value="1"/>
</dbReference>
<evidence type="ECO:0000259" key="6">
    <source>
        <dbReference type="Pfam" id="PF00326"/>
    </source>
</evidence>
<evidence type="ECO:0000259" key="7">
    <source>
        <dbReference type="Pfam" id="PF00930"/>
    </source>
</evidence>
<evidence type="ECO:0000256" key="3">
    <source>
        <dbReference type="ARBA" id="ARBA00072929"/>
    </source>
</evidence>